<protein>
    <submittedName>
        <fullName evidence="1">Tripeptidyl peptidase-like protein</fullName>
    </submittedName>
</protein>
<evidence type="ECO:0000313" key="1">
    <source>
        <dbReference type="EMBL" id="OCK87404.1"/>
    </source>
</evidence>
<dbReference type="Proteomes" id="UP000250078">
    <property type="component" value="Unassembled WGS sequence"/>
</dbReference>
<reference evidence="1 2" key="1">
    <citation type="journal article" date="2016" name="Nat. Commun.">
        <title>Ectomycorrhizal ecology is imprinted in the genome of the dominant symbiotic fungus Cenococcum geophilum.</title>
        <authorList>
            <consortium name="DOE Joint Genome Institute"/>
            <person name="Peter M."/>
            <person name="Kohler A."/>
            <person name="Ohm R.A."/>
            <person name="Kuo A."/>
            <person name="Krutzmann J."/>
            <person name="Morin E."/>
            <person name="Arend M."/>
            <person name="Barry K.W."/>
            <person name="Binder M."/>
            <person name="Choi C."/>
            <person name="Clum A."/>
            <person name="Copeland A."/>
            <person name="Grisel N."/>
            <person name="Haridas S."/>
            <person name="Kipfer T."/>
            <person name="LaButti K."/>
            <person name="Lindquist E."/>
            <person name="Lipzen A."/>
            <person name="Maire R."/>
            <person name="Meier B."/>
            <person name="Mihaltcheva S."/>
            <person name="Molinier V."/>
            <person name="Murat C."/>
            <person name="Poggeler S."/>
            <person name="Quandt C.A."/>
            <person name="Sperisen C."/>
            <person name="Tritt A."/>
            <person name="Tisserant E."/>
            <person name="Crous P.W."/>
            <person name="Henrissat B."/>
            <person name="Nehls U."/>
            <person name="Egli S."/>
            <person name="Spatafora J.W."/>
            <person name="Grigoriev I.V."/>
            <person name="Martin F.M."/>
        </authorList>
    </citation>
    <scope>NUCLEOTIDE SEQUENCE [LARGE SCALE GENOMIC DNA]</scope>
    <source>
        <strain evidence="1 2">1.58</strain>
    </source>
</reference>
<sequence length="603" mass="65535">MRVTSSLFTVLFATSGVFTTPLKPKYPYVVKDSHFVPRKWTKLGAAPAEHMIDMNIGLRQSQFDKLERELYEVSDPTHQRYGKHLTADEVNELVKPTDLALDLVIDWLAEHGIERHRLDFSPAKDWISVSLPVSTAERLLDTRYSVYKHEDGSHVVRTPEWSLPLHLHKHIVSVQPTNSFLRASPKKVNYKPAGGKWKYPADAWTSNQPTIQNPTVAQVCNTSGVTPLCLRTLYNTVNYKPQVPGKNKVALNNFLGETNNCSDVEIFLEKYRPDAAGFKFDINVINGGDNQQTPNSPAQNAAGKDLEGNLDAETIIGIVYFTPLIAYNTGGEPPFNPDLFAPTNTNEPYMVWLNYILSQSDIPQTISTSYADDEQTVPLSYATAVCQQFAQLGARGVSVLFASGDNGVGADPSCISNDGTNRTAFLPEFPPACPYVTVVGATKDFAPEVAAYDGRNGFVPPYQKSAVDAYTAALGTQFAGLYNTTGRAYPDIAAQGQRLITIWNGSVTLLDGTSAATPAAAAVIALVNDALIAARKAPLGFLNPWLYQGGWKAFNDVTSGSALGCGTSGFPAAKGWDAVTGWGTPDFLKIKDAVLQGGYGHGW</sequence>
<name>A0ACC8EM40_9PEZI</name>
<dbReference type="EMBL" id="KV748261">
    <property type="protein sequence ID" value="OCK87404.1"/>
    <property type="molecule type" value="Genomic_DNA"/>
</dbReference>
<accession>A0ACC8EM40</accession>
<organism evidence="1 2">
    <name type="scientific">Cenococcum geophilum 1.58</name>
    <dbReference type="NCBI Taxonomy" id="794803"/>
    <lineage>
        <taxon>Eukaryota</taxon>
        <taxon>Fungi</taxon>
        <taxon>Dikarya</taxon>
        <taxon>Ascomycota</taxon>
        <taxon>Pezizomycotina</taxon>
        <taxon>Dothideomycetes</taxon>
        <taxon>Pleosporomycetidae</taxon>
        <taxon>Gloniales</taxon>
        <taxon>Gloniaceae</taxon>
        <taxon>Cenococcum</taxon>
    </lineage>
</organism>
<proteinExistence type="predicted"/>
<keyword evidence="2" id="KW-1185">Reference proteome</keyword>
<evidence type="ECO:0000313" key="2">
    <source>
        <dbReference type="Proteomes" id="UP000250078"/>
    </source>
</evidence>
<gene>
    <name evidence="1" type="ORF">K441DRAFT_709398</name>
</gene>